<proteinExistence type="predicted"/>
<dbReference type="AlphaFoldDB" id="A0A846WNS8"/>
<name>A0A846WNS8_9ACTN</name>
<evidence type="ECO:0008006" key="4">
    <source>
        <dbReference type="Google" id="ProtNLM"/>
    </source>
</evidence>
<dbReference type="EMBL" id="JAAXPC010000008">
    <property type="protein sequence ID" value="NKY03049.1"/>
    <property type="molecule type" value="Genomic_DNA"/>
</dbReference>
<gene>
    <name evidence="2" type="ORF">HGA05_15875</name>
</gene>
<feature type="transmembrane region" description="Helical" evidence="1">
    <location>
        <begin position="73"/>
        <end position="94"/>
    </location>
</feature>
<feature type="transmembrane region" description="Helical" evidence="1">
    <location>
        <begin position="12"/>
        <end position="35"/>
    </location>
</feature>
<dbReference type="RefSeq" id="WP_006368814.1">
    <property type="nucleotide sequence ID" value="NZ_JAAXPC010000008.1"/>
</dbReference>
<evidence type="ECO:0000313" key="3">
    <source>
        <dbReference type="Proteomes" id="UP000563898"/>
    </source>
</evidence>
<evidence type="ECO:0000256" key="1">
    <source>
        <dbReference type="SAM" id="Phobius"/>
    </source>
</evidence>
<dbReference type="Proteomes" id="UP000563898">
    <property type="component" value="Unassembled WGS sequence"/>
</dbReference>
<accession>A0A846WNS8</accession>
<keyword evidence="1" id="KW-1133">Transmembrane helix</keyword>
<keyword evidence="1" id="KW-0812">Transmembrane</keyword>
<keyword evidence="1" id="KW-0472">Membrane</keyword>
<evidence type="ECO:0000313" key="2">
    <source>
        <dbReference type="EMBL" id="NKY03049.1"/>
    </source>
</evidence>
<sequence>MREPAGTTDLVMITVITVVGVAAAFSALASAYVYLRERPGRDRDIQGRDIQGRDIQGRDIQGRDTRERLARRWLLAVAVFGVTAVVLRFGWLILG</sequence>
<comment type="caution">
    <text evidence="2">The sequence shown here is derived from an EMBL/GenBank/DDBJ whole genome shotgun (WGS) entry which is preliminary data.</text>
</comment>
<organism evidence="2 3">
    <name type="scientific">Gordonia polyisoprenivorans</name>
    <dbReference type="NCBI Taxonomy" id="84595"/>
    <lineage>
        <taxon>Bacteria</taxon>
        <taxon>Bacillati</taxon>
        <taxon>Actinomycetota</taxon>
        <taxon>Actinomycetes</taxon>
        <taxon>Mycobacteriales</taxon>
        <taxon>Gordoniaceae</taxon>
        <taxon>Gordonia</taxon>
    </lineage>
</organism>
<reference evidence="2 3" key="1">
    <citation type="submission" date="2020-04" db="EMBL/GenBank/DDBJ databases">
        <title>MicrobeNet Type strains.</title>
        <authorList>
            <person name="Nicholson A.C."/>
        </authorList>
    </citation>
    <scope>NUCLEOTIDE SEQUENCE [LARGE SCALE GENOMIC DNA]</scope>
    <source>
        <strain evidence="2 3">ATCC BAA-14</strain>
    </source>
</reference>
<protein>
    <recommendedName>
        <fullName evidence="4">Transmembrane protein</fullName>
    </recommendedName>
</protein>